<dbReference type="InterPro" id="IPR001304">
    <property type="entry name" value="C-type_lectin-like"/>
</dbReference>
<sequence length="297" mass="35386">MKCEDIGSSLAVIDSVEAAKQLSSNLRRGRPSMETAWIDATIKNSADERRPVWRKNKVDKNKLCLLLDQHIYDTHYVIAPCHRTRGYICYKKITEGQKLTSSRISIKHSYDIIFNNKNGYRLYYSQVDWFEAFEQCQKFKIKYEGKLVEPFSKQIIQEILYLMTKNITTFEHIWVGGRYVNDAWVWVSNNKRISIKYFHKWNPRLEIDQENKRLYSCLNLDKGHTEHPMVYGKVCSETQAFVCVFPKHKLLKLRKDEDKEDSETLNVKLRPEKNILVRYRSRRLNDKQISKCWKEYP</sequence>
<dbReference type="SUPFAM" id="SSF56436">
    <property type="entry name" value="C-type lectin-like"/>
    <property type="match status" value="2"/>
</dbReference>
<accession>A0A8K0G958</accession>
<dbReference type="OrthoDB" id="6356110at2759"/>
<dbReference type="Gene3D" id="3.10.100.10">
    <property type="entry name" value="Mannose-Binding Protein A, subunit A"/>
    <property type="match status" value="2"/>
</dbReference>
<dbReference type="CDD" id="cd00037">
    <property type="entry name" value="CLECT"/>
    <property type="match status" value="2"/>
</dbReference>
<protein>
    <recommendedName>
        <fullName evidence="1">C-type lectin domain-containing protein</fullName>
    </recommendedName>
</protein>
<organism evidence="2 3">
    <name type="scientific">Ignelater luminosus</name>
    <name type="common">Cucubano</name>
    <name type="synonym">Pyrophorus luminosus</name>
    <dbReference type="NCBI Taxonomy" id="2038154"/>
    <lineage>
        <taxon>Eukaryota</taxon>
        <taxon>Metazoa</taxon>
        <taxon>Ecdysozoa</taxon>
        <taxon>Arthropoda</taxon>
        <taxon>Hexapoda</taxon>
        <taxon>Insecta</taxon>
        <taxon>Pterygota</taxon>
        <taxon>Neoptera</taxon>
        <taxon>Endopterygota</taxon>
        <taxon>Coleoptera</taxon>
        <taxon>Polyphaga</taxon>
        <taxon>Elateriformia</taxon>
        <taxon>Elateroidea</taxon>
        <taxon>Elateridae</taxon>
        <taxon>Agrypninae</taxon>
        <taxon>Pyrophorini</taxon>
        <taxon>Ignelater</taxon>
    </lineage>
</organism>
<evidence type="ECO:0000313" key="2">
    <source>
        <dbReference type="EMBL" id="KAF2889948.1"/>
    </source>
</evidence>
<dbReference type="AlphaFoldDB" id="A0A8K0G958"/>
<dbReference type="EMBL" id="VTPC01060211">
    <property type="protein sequence ID" value="KAF2889948.1"/>
    <property type="molecule type" value="Genomic_DNA"/>
</dbReference>
<dbReference type="Proteomes" id="UP000801492">
    <property type="component" value="Unassembled WGS sequence"/>
</dbReference>
<gene>
    <name evidence="2" type="ORF">ILUMI_16225</name>
</gene>
<evidence type="ECO:0000313" key="3">
    <source>
        <dbReference type="Proteomes" id="UP000801492"/>
    </source>
</evidence>
<keyword evidence="3" id="KW-1185">Reference proteome</keyword>
<dbReference type="InterPro" id="IPR016186">
    <property type="entry name" value="C-type_lectin-like/link_sf"/>
</dbReference>
<feature type="domain" description="C-type lectin" evidence="1">
    <location>
        <begin position="120"/>
        <end position="244"/>
    </location>
</feature>
<evidence type="ECO:0000259" key="1">
    <source>
        <dbReference type="PROSITE" id="PS50041"/>
    </source>
</evidence>
<dbReference type="PROSITE" id="PS50041">
    <property type="entry name" value="C_TYPE_LECTIN_2"/>
    <property type="match status" value="1"/>
</dbReference>
<comment type="caution">
    <text evidence="2">The sequence shown here is derived from an EMBL/GenBank/DDBJ whole genome shotgun (WGS) entry which is preliminary data.</text>
</comment>
<proteinExistence type="predicted"/>
<name>A0A8K0G958_IGNLU</name>
<dbReference type="Pfam" id="PF00059">
    <property type="entry name" value="Lectin_C"/>
    <property type="match status" value="1"/>
</dbReference>
<reference evidence="2" key="1">
    <citation type="submission" date="2019-08" db="EMBL/GenBank/DDBJ databases">
        <title>The genome of the North American firefly Photinus pyralis.</title>
        <authorList>
            <consortium name="Photinus pyralis genome working group"/>
            <person name="Fallon T.R."/>
            <person name="Sander Lower S.E."/>
            <person name="Weng J.-K."/>
        </authorList>
    </citation>
    <scope>NUCLEOTIDE SEQUENCE</scope>
    <source>
        <strain evidence="2">TRF0915ILg1</strain>
        <tissue evidence="2">Whole body</tissue>
    </source>
</reference>
<dbReference type="InterPro" id="IPR016187">
    <property type="entry name" value="CTDL_fold"/>
</dbReference>